<evidence type="ECO:0000313" key="3">
    <source>
        <dbReference type="Proteomes" id="UP000011910"/>
    </source>
</evidence>
<keyword evidence="3" id="KW-1185">Reference proteome</keyword>
<feature type="transmembrane region" description="Helical" evidence="1">
    <location>
        <begin position="273"/>
        <end position="294"/>
    </location>
</feature>
<evidence type="ECO:0000313" key="2">
    <source>
        <dbReference type="EMBL" id="EMR02499.1"/>
    </source>
</evidence>
<accession>M7NVJ3</accession>
<proteinExistence type="predicted"/>
<organism evidence="2 3">
    <name type="scientific">Cesiribacter andamanensis AMV16</name>
    <dbReference type="NCBI Taxonomy" id="1279009"/>
    <lineage>
        <taxon>Bacteria</taxon>
        <taxon>Pseudomonadati</taxon>
        <taxon>Bacteroidota</taxon>
        <taxon>Cytophagia</taxon>
        <taxon>Cytophagales</taxon>
        <taxon>Cesiribacteraceae</taxon>
        <taxon>Cesiribacter</taxon>
    </lineage>
</organism>
<dbReference type="OrthoDB" id="1049480at2"/>
<dbReference type="RefSeq" id="WP_009195763.1">
    <property type="nucleotide sequence ID" value="NZ_AODQ01000056.1"/>
</dbReference>
<keyword evidence="1" id="KW-1133">Transmembrane helix</keyword>
<feature type="transmembrane region" description="Helical" evidence="1">
    <location>
        <begin position="73"/>
        <end position="98"/>
    </location>
</feature>
<name>M7NVJ3_9BACT</name>
<feature type="transmembrane region" description="Helical" evidence="1">
    <location>
        <begin position="126"/>
        <end position="148"/>
    </location>
</feature>
<gene>
    <name evidence="2" type="ORF">ADICEAN_02372</name>
</gene>
<feature type="transmembrane region" description="Helical" evidence="1">
    <location>
        <begin position="211"/>
        <end position="234"/>
    </location>
</feature>
<reference evidence="2 3" key="1">
    <citation type="journal article" date="2013" name="Genome Announc.">
        <title>Draft Genome Sequence of Cesiribacter andamanensis Strain AMV16T, Isolated from a Soil Sample from a Mud Volcano in the Andaman Islands, India.</title>
        <authorList>
            <person name="Shivaji S."/>
            <person name="Ara S."/>
            <person name="Begum Z."/>
            <person name="Srinivas T.N."/>
            <person name="Singh A."/>
            <person name="Kumar Pinnaka A."/>
        </authorList>
    </citation>
    <scope>NUCLEOTIDE SEQUENCE [LARGE SCALE GENOMIC DNA]</scope>
    <source>
        <strain evidence="2 3">AMV16</strain>
    </source>
</reference>
<dbReference type="Proteomes" id="UP000011910">
    <property type="component" value="Unassembled WGS sequence"/>
</dbReference>
<dbReference type="AlphaFoldDB" id="M7NVJ3"/>
<feature type="transmembrane region" description="Helical" evidence="1">
    <location>
        <begin position="160"/>
        <end position="186"/>
    </location>
</feature>
<dbReference type="EMBL" id="AODQ01000056">
    <property type="protein sequence ID" value="EMR02499.1"/>
    <property type="molecule type" value="Genomic_DNA"/>
</dbReference>
<dbReference type="STRING" id="1279009.ADICEAN_02372"/>
<dbReference type="eggNOG" id="COG1377">
    <property type="taxonomic scope" value="Bacteria"/>
</dbReference>
<keyword evidence="1" id="KW-0812">Transmembrane</keyword>
<evidence type="ECO:0000256" key="1">
    <source>
        <dbReference type="SAM" id="Phobius"/>
    </source>
</evidence>
<feature type="transmembrane region" description="Helical" evidence="1">
    <location>
        <begin position="31"/>
        <end position="53"/>
    </location>
</feature>
<sequence>MQQHINFKRERRLGDKLNATFAFFSQNIKPLLTNTVLVVGPFALVAGVCFSLYQTYIMGALGEQEAPTGASHYFMLGLSVILMMITTLIASTLMVAVVQRMLREYVEKGSAQVPASQLWSSIWGEFFSVLGSSFGIVVLMCILMAVIITPLALLATALKAPALVLLIVLLVFFAVLLGGAALMLIYPIRSFERKNFFEALNRAMELNAGKWLSTAGLFFIVYCVQSVMMFAAAIPNYILMFMRMMHARDMESLEVDTGGVGVYDLIGALSGSLYVLGFTFASSLLFIGITFQYFSLRENKEASGLLERMQAFGVAEAVHEEQEQY</sequence>
<comment type="caution">
    <text evidence="2">The sequence shown here is derived from an EMBL/GenBank/DDBJ whole genome shotgun (WGS) entry which is preliminary data.</text>
</comment>
<keyword evidence="1" id="KW-0472">Membrane</keyword>
<protein>
    <submittedName>
        <fullName evidence="2">Uncharacterized protein</fullName>
    </submittedName>
</protein>